<organism evidence="9 10">
    <name type="scientific">Drosophila virilis</name>
    <name type="common">Fruit fly</name>
    <dbReference type="NCBI Taxonomy" id="7244"/>
    <lineage>
        <taxon>Eukaryota</taxon>
        <taxon>Metazoa</taxon>
        <taxon>Ecdysozoa</taxon>
        <taxon>Arthropoda</taxon>
        <taxon>Hexapoda</taxon>
        <taxon>Insecta</taxon>
        <taxon>Pterygota</taxon>
        <taxon>Neoptera</taxon>
        <taxon>Endopterygota</taxon>
        <taxon>Diptera</taxon>
        <taxon>Brachycera</taxon>
        <taxon>Muscomorpha</taxon>
        <taxon>Ephydroidea</taxon>
        <taxon>Drosophilidae</taxon>
        <taxon>Drosophila</taxon>
    </lineage>
</organism>
<dbReference type="InParanoid" id="B4LUB6"/>
<dbReference type="HOGENOM" id="CLU_104273_1_2_1"/>
<dbReference type="GO" id="GO:0003713">
    <property type="term" value="F:transcription coactivator activity"/>
    <property type="evidence" value="ECO:0007669"/>
    <property type="project" value="InterPro"/>
</dbReference>
<dbReference type="GO" id="GO:0060261">
    <property type="term" value="P:positive regulation of transcription initiation by RNA polymerase II"/>
    <property type="evidence" value="ECO:0007669"/>
    <property type="project" value="InterPro"/>
</dbReference>
<evidence type="ECO:0000313" key="9">
    <source>
        <dbReference type="EMBL" id="EDW64102.2"/>
    </source>
</evidence>
<dbReference type="FunCoup" id="B4LUB6">
    <property type="interactions" value="1382"/>
</dbReference>
<feature type="region of interest" description="Disordered" evidence="7">
    <location>
        <begin position="26"/>
        <end position="76"/>
    </location>
</feature>
<dbReference type="GO" id="GO:0003677">
    <property type="term" value="F:DNA binding"/>
    <property type="evidence" value="ECO:0007669"/>
    <property type="project" value="UniProtKB-KW"/>
</dbReference>
<dbReference type="Pfam" id="PF02229">
    <property type="entry name" value="PC4"/>
    <property type="match status" value="1"/>
</dbReference>
<dbReference type="InterPro" id="IPR045125">
    <property type="entry name" value="Sub1/Tcp4-like"/>
</dbReference>
<dbReference type="PANTHER" id="PTHR13215">
    <property type="entry name" value="RNA POLYMERASE II TRANSCRIPTIONAL COACTIVATOR"/>
    <property type="match status" value="1"/>
</dbReference>
<dbReference type="AlphaFoldDB" id="B4LUB6"/>
<dbReference type="Proteomes" id="UP000008792">
    <property type="component" value="Unassembled WGS sequence"/>
</dbReference>
<accession>B4LUB6</accession>
<dbReference type="Gene3D" id="2.30.31.10">
    <property type="entry name" value="Transcriptional Coactivator Pc4, Chain A"/>
    <property type="match status" value="1"/>
</dbReference>
<keyword evidence="6" id="KW-0539">Nucleus</keyword>
<comment type="similarity">
    <text evidence="2">Belongs to the transcriptional coactivator PC4 family.</text>
</comment>
<evidence type="ECO:0000256" key="2">
    <source>
        <dbReference type="ARBA" id="ARBA00009001"/>
    </source>
</evidence>
<feature type="domain" description="Transcriptional coactivator p15 (PC4) C-terminal" evidence="8">
    <location>
        <begin position="75"/>
        <end position="125"/>
    </location>
</feature>
<dbReference type="GO" id="GO:0005634">
    <property type="term" value="C:nucleus"/>
    <property type="evidence" value="ECO:0007669"/>
    <property type="project" value="UniProtKB-SubCell"/>
</dbReference>
<dbReference type="KEGG" id="dvi:6627671"/>
<evidence type="ECO:0000256" key="5">
    <source>
        <dbReference type="ARBA" id="ARBA00023163"/>
    </source>
</evidence>
<gene>
    <name evidence="9" type="primary">Dvir\GJ24334</name>
    <name evidence="9" type="ORF">Dvir_GJ24334</name>
</gene>
<name>B4LUB6_DROVI</name>
<evidence type="ECO:0000256" key="6">
    <source>
        <dbReference type="ARBA" id="ARBA00023242"/>
    </source>
</evidence>
<evidence type="ECO:0000313" key="10">
    <source>
        <dbReference type="Proteomes" id="UP000008792"/>
    </source>
</evidence>
<evidence type="ECO:0000256" key="3">
    <source>
        <dbReference type="ARBA" id="ARBA00023015"/>
    </source>
</evidence>
<dbReference type="STRING" id="7244.B4LUB6"/>
<evidence type="ECO:0000256" key="4">
    <source>
        <dbReference type="ARBA" id="ARBA00023125"/>
    </source>
</evidence>
<dbReference type="OrthoDB" id="2505440at2759"/>
<keyword evidence="4" id="KW-0238">DNA-binding</keyword>
<dbReference type="EMBL" id="CH940649">
    <property type="protein sequence ID" value="EDW64102.2"/>
    <property type="molecule type" value="Genomic_DNA"/>
</dbReference>
<evidence type="ECO:0000259" key="8">
    <source>
        <dbReference type="Pfam" id="PF02229"/>
    </source>
</evidence>
<evidence type="ECO:0000256" key="1">
    <source>
        <dbReference type="ARBA" id="ARBA00004123"/>
    </source>
</evidence>
<evidence type="ECO:0000256" key="7">
    <source>
        <dbReference type="SAM" id="MobiDB-lite"/>
    </source>
</evidence>
<proteinExistence type="inferred from homology"/>
<sequence>MATQSTQIICAKYFISKKQFSLELNMPKIRKQKSSSSDSDSGPDDRNPPPSKKAKETGTAEKSKKDDGDGGVSTWTLEGMRQVRINEFRGKKMVDIREHYEKDGKVLPGKKGISLSATQWKKLLAVADDVSRALEE</sequence>
<protein>
    <recommendedName>
        <fullName evidence="8">Transcriptional coactivator p15 (PC4) C-terminal domain-containing protein</fullName>
    </recommendedName>
</protein>
<comment type="subcellular location">
    <subcellularLocation>
        <location evidence="1">Nucleus</location>
    </subcellularLocation>
</comment>
<keyword evidence="10" id="KW-1185">Reference proteome</keyword>
<feature type="compositionally biased region" description="Basic and acidic residues" evidence="7">
    <location>
        <begin position="43"/>
        <end position="68"/>
    </location>
</feature>
<dbReference type="SUPFAM" id="SSF54447">
    <property type="entry name" value="ssDNA-binding transcriptional regulator domain"/>
    <property type="match status" value="1"/>
</dbReference>
<dbReference type="InterPro" id="IPR003173">
    <property type="entry name" value="PC4_C"/>
</dbReference>
<dbReference type="InterPro" id="IPR009044">
    <property type="entry name" value="ssDNA-bd_transcriptional_reg"/>
</dbReference>
<reference evidence="9 10" key="1">
    <citation type="journal article" date="2007" name="Nature">
        <title>Evolution of genes and genomes on the Drosophila phylogeny.</title>
        <authorList>
            <consortium name="Drosophila 12 Genomes Consortium"/>
            <person name="Clark A.G."/>
            <person name="Eisen M.B."/>
            <person name="Smith D.R."/>
            <person name="Bergman C.M."/>
            <person name="Oliver B."/>
            <person name="Markow T.A."/>
            <person name="Kaufman T.C."/>
            <person name="Kellis M."/>
            <person name="Gelbart W."/>
            <person name="Iyer V.N."/>
            <person name="Pollard D.A."/>
            <person name="Sackton T.B."/>
            <person name="Larracuente A.M."/>
            <person name="Singh N.D."/>
            <person name="Abad J.P."/>
            <person name="Abt D.N."/>
            <person name="Adryan B."/>
            <person name="Aguade M."/>
            <person name="Akashi H."/>
            <person name="Anderson W.W."/>
            <person name="Aquadro C.F."/>
            <person name="Ardell D.H."/>
            <person name="Arguello R."/>
            <person name="Artieri C.G."/>
            <person name="Barbash D.A."/>
            <person name="Barker D."/>
            <person name="Barsanti P."/>
            <person name="Batterham P."/>
            <person name="Batzoglou S."/>
            <person name="Begun D."/>
            <person name="Bhutkar A."/>
            <person name="Blanco E."/>
            <person name="Bosak S.A."/>
            <person name="Bradley R.K."/>
            <person name="Brand A.D."/>
            <person name="Brent M.R."/>
            <person name="Brooks A.N."/>
            <person name="Brown R.H."/>
            <person name="Butlin R.K."/>
            <person name="Caggese C."/>
            <person name="Calvi B.R."/>
            <person name="Bernardo de Carvalho A."/>
            <person name="Caspi A."/>
            <person name="Castrezana S."/>
            <person name="Celniker S.E."/>
            <person name="Chang J.L."/>
            <person name="Chapple C."/>
            <person name="Chatterji S."/>
            <person name="Chinwalla A."/>
            <person name="Civetta A."/>
            <person name="Clifton S.W."/>
            <person name="Comeron J.M."/>
            <person name="Costello J.C."/>
            <person name="Coyne J.A."/>
            <person name="Daub J."/>
            <person name="David R.G."/>
            <person name="Delcher A.L."/>
            <person name="Delehaunty K."/>
            <person name="Do C.B."/>
            <person name="Ebling H."/>
            <person name="Edwards K."/>
            <person name="Eickbush T."/>
            <person name="Evans J.D."/>
            <person name="Filipski A."/>
            <person name="Findeiss S."/>
            <person name="Freyhult E."/>
            <person name="Fulton L."/>
            <person name="Fulton R."/>
            <person name="Garcia A.C."/>
            <person name="Gardiner A."/>
            <person name="Garfield D.A."/>
            <person name="Garvin B.E."/>
            <person name="Gibson G."/>
            <person name="Gilbert D."/>
            <person name="Gnerre S."/>
            <person name="Godfrey J."/>
            <person name="Good R."/>
            <person name="Gotea V."/>
            <person name="Gravely B."/>
            <person name="Greenberg A.J."/>
            <person name="Griffiths-Jones S."/>
            <person name="Gross S."/>
            <person name="Guigo R."/>
            <person name="Gustafson E.A."/>
            <person name="Haerty W."/>
            <person name="Hahn M.W."/>
            <person name="Halligan D.L."/>
            <person name="Halpern A.L."/>
            <person name="Halter G.M."/>
            <person name="Han M.V."/>
            <person name="Heger A."/>
            <person name="Hillier L."/>
            <person name="Hinrichs A.S."/>
            <person name="Holmes I."/>
            <person name="Hoskins R.A."/>
            <person name="Hubisz M.J."/>
            <person name="Hultmark D."/>
            <person name="Huntley M.A."/>
            <person name="Jaffe D.B."/>
            <person name="Jagadeeshan S."/>
            <person name="Jeck W.R."/>
            <person name="Johnson J."/>
            <person name="Jones C.D."/>
            <person name="Jordan W.C."/>
            <person name="Karpen G.H."/>
            <person name="Kataoka E."/>
            <person name="Keightley P.D."/>
            <person name="Kheradpour P."/>
            <person name="Kirkness E.F."/>
            <person name="Koerich L.B."/>
            <person name="Kristiansen K."/>
            <person name="Kudrna D."/>
            <person name="Kulathinal R.J."/>
            <person name="Kumar S."/>
            <person name="Kwok R."/>
            <person name="Lander E."/>
            <person name="Langley C.H."/>
            <person name="Lapoint R."/>
            <person name="Lazzaro B.P."/>
            <person name="Lee S.J."/>
            <person name="Levesque L."/>
            <person name="Li R."/>
            <person name="Lin C.F."/>
            <person name="Lin M.F."/>
            <person name="Lindblad-Toh K."/>
            <person name="Llopart A."/>
            <person name="Long M."/>
            <person name="Low L."/>
            <person name="Lozovsky E."/>
            <person name="Lu J."/>
            <person name="Luo M."/>
            <person name="Machado C.A."/>
            <person name="Makalowski W."/>
            <person name="Marzo M."/>
            <person name="Matsuda M."/>
            <person name="Matzkin L."/>
            <person name="McAllister B."/>
            <person name="McBride C.S."/>
            <person name="McKernan B."/>
            <person name="McKernan K."/>
            <person name="Mendez-Lago M."/>
            <person name="Minx P."/>
            <person name="Mollenhauer M.U."/>
            <person name="Montooth K."/>
            <person name="Mount S.M."/>
            <person name="Mu X."/>
            <person name="Myers E."/>
            <person name="Negre B."/>
            <person name="Newfeld S."/>
            <person name="Nielsen R."/>
            <person name="Noor M.A."/>
            <person name="O'Grady P."/>
            <person name="Pachter L."/>
            <person name="Papaceit M."/>
            <person name="Parisi M.J."/>
            <person name="Parisi M."/>
            <person name="Parts L."/>
            <person name="Pedersen J.S."/>
            <person name="Pesole G."/>
            <person name="Phillippy A.M."/>
            <person name="Ponting C.P."/>
            <person name="Pop M."/>
            <person name="Porcelli D."/>
            <person name="Powell J.R."/>
            <person name="Prohaska S."/>
            <person name="Pruitt K."/>
            <person name="Puig M."/>
            <person name="Quesneville H."/>
            <person name="Ram K.R."/>
            <person name="Rand D."/>
            <person name="Rasmussen M.D."/>
            <person name="Reed L.K."/>
            <person name="Reenan R."/>
            <person name="Reily A."/>
            <person name="Remington K.A."/>
            <person name="Rieger T.T."/>
            <person name="Ritchie M.G."/>
            <person name="Robin C."/>
            <person name="Rogers Y.H."/>
            <person name="Rohde C."/>
            <person name="Rozas J."/>
            <person name="Rubenfield M.J."/>
            <person name="Ruiz A."/>
            <person name="Russo S."/>
            <person name="Salzberg S.L."/>
            <person name="Sanchez-Gracia A."/>
            <person name="Saranga D.J."/>
            <person name="Sato H."/>
            <person name="Schaeffer S.W."/>
            <person name="Schatz M.C."/>
            <person name="Schlenke T."/>
            <person name="Schwartz R."/>
            <person name="Segarra C."/>
            <person name="Singh R.S."/>
            <person name="Sirot L."/>
            <person name="Sirota M."/>
            <person name="Sisneros N.B."/>
            <person name="Smith C.D."/>
            <person name="Smith T.F."/>
            <person name="Spieth J."/>
            <person name="Stage D.E."/>
            <person name="Stark A."/>
            <person name="Stephan W."/>
            <person name="Strausberg R.L."/>
            <person name="Strempel S."/>
            <person name="Sturgill D."/>
            <person name="Sutton G."/>
            <person name="Sutton G.G."/>
            <person name="Tao W."/>
            <person name="Teichmann S."/>
            <person name="Tobari Y.N."/>
            <person name="Tomimura Y."/>
            <person name="Tsolas J.M."/>
            <person name="Valente V.L."/>
            <person name="Venter E."/>
            <person name="Venter J.C."/>
            <person name="Vicario S."/>
            <person name="Vieira F.G."/>
            <person name="Vilella A.J."/>
            <person name="Villasante A."/>
            <person name="Walenz B."/>
            <person name="Wang J."/>
            <person name="Wasserman M."/>
            <person name="Watts T."/>
            <person name="Wilson D."/>
            <person name="Wilson R.K."/>
            <person name="Wing R.A."/>
            <person name="Wolfner M.F."/>
            <person name="Wong A."/>
            <person name="Wong G.K."/>
            <person name="Wu C.I."/>
            <person name="Wu G."/>
            <person name="Yamamoto D."/>
            <person name="Yang H.P."/>
            <person name="Yang S.P."/>
            <person name="Yorke J.A."/>
            <person name="Yoshida K."/>
            <person name="Zdobnov E."/>
            <person name="Zhang P."/>
            <person name="Zhang Y."/>
            <person name="Zimin A.V."/>
            <person name="Baldwin J."/>
            <person name="Abdouelleil A."/>
            <person name="Abdulkadir J."/>
            <person name="Abebe A."/>
            <person name="Abera B."/>
            <person name="Abreu J."/>
            <person name="Acer S.C."/>
            <person name="Aftuck L."/>
            <person name="Alexander A."/>
            <person name="An P."/>
            <person name="Anderson E."/>
            <person name="Anderson S."/>
            <person name="Arachi H."/>
            <person name="Azer M."/>
            <person name="Bachantsang P."/>
            <person name="Barry A."/>
            <person name="Bayul T."/>
            <person name="Berlin A."/>
            <person name="Bessette D."/>
            <person name="Bloom T."/>
            <person name="Blye J."/>
            <person name="Boguslavskiy L."/>
            <person name="Bonnet C."/>
            <person name="Boukhgalter B."/>
            <person name="Bourzgui I."/>
            <person name="Brown A."/>
            <person name="Cahill P."/>
            <person name="Channer S."/>
            <person name="Cheshatsang Y."/>
            <person name="Chuda L."/>
            <person name="Citroen M."/>
            <person name="Collymore A."/>
            <person name="Cooke P."/>
            <person name="Costello M."/>
            <person name="D'Aco K."/>
            <person name="Daza R."/>
            <person name="De Haan G."/>
            <person name="DeGray S."/>
            <person name="DeMaso C."/>
            <person name="Dhargay N."/>
            <person name="Dooley K."/>
            <person name="Dooley E."/>
            <person name="Doricent M."/>
            <person name="Dorje P."/>
            <person name="Dorjee K."/>
            <person name="Dupes A."/>
            <person name="Elong R."/>
            <person name="Falk J."/>
            <person name="Farina A."/>
            <person name="Faro S."/>
            <person name="Ferguson D."/>
            <person name="Fisher S."/>
            <person name="Foley C.D."/>
            <person name="Franke A."/>
            <person name="Friedrich D."/>
            <person name="Gadbois L."/>
            <person name="Gearin G."/>
            <person name="Gearin C.R."/>
            <person name="Giannoukos G."/>
            <person name="Goode T."/>
            <person name="Graham J."/>
            <person name="Grandbois E."/>
            <person name="Grewal S."/>
            <person name="Gyaltsen K."/>
            <person name="Hafez N."/>
            <person name="Hagos B."/>
            <person name="Hall J."/>
            <person name="Henson C."/>
            <person name="Hollinger A."/>
            <person name="Honan T."/>
            <person name="Huard M.D."/>
            <person name="Hughes L."/>
            <person name="Hurhula B."/>
            <person name="Husby M.E."/>
            <person name="Kamat A."/>
            <person name="Kanga B."/>
            <person name="Kashin S."/>
            <person name="Khazanovich D."/>
            <person name="Kisner P."/>
            <person name="Lance K."/>
            <person name="Lara M."/>
            <person name="Lee W."/>
            <person name="Lennon N."/>
            <person name="Letendre F."/>
            <person name="LeVine R."/>
            <person name="Lipovsky A."/>
            <person name="Liu X."/>
            <person name="Liu J."/>
            <person name="Liu S."/>
            <person name="Lokyitsang T."/>
            <person name="Lokyitsang Y."/>
            <person name="Lubonja R."/>
            <person name="Lui A."/>
            <person name="MacDonald P."/>
            <person name="Magnisalis V."/>
            <person name="Maru K."/>
            <person name="Matthews C."/>
            <person name="McCusker W."/>
            <person name="McDonough S."/>
            <person name="Mehta T."/>
            <person name="Meldrim J."/>
            <person name="Meneus L."/>
            <person name="Mihai O."/>
            <person name="Mihalev A."/>
            <person name="Mihova T."/>
            <person name="Mittelman R."/>
            <person name="Mlenga V."/>
            <person name="Montmayeur A."/>
            <person name="Mulrain L."/>
            <person name="Navidi A."/>
            <person name="Naylor J."/>
            <person name="Negash T."/>
            <person name="Nguyen T."/>
            <person name="Nguyen N."/>
            <person name="Nicol R."/>
            <person name="Norbu C."/>
            <person name="Norbu N."/>
            <person name="Novod N."/>
            <person name="O'Neill B."/>
            <person name="Osman S."/>
            <person name="Markiewicz E."/>
            <person name="Oyono O.L."/>
            <person name="Patti C."/>
            <person name="Phunkhang P."/>
            <person name="Pierre F."/>
            <person name="Priest M."/>
            <person name="Raghuraman S."/>
            <person name="Rege F."/>
            <person name="Reyes R."/>
            <person name="Rise C."/>
            <person name="Rogov P."/>
            <person name="Ross K."/>
            <person name="Ryan E."/>
            <person name="Settipalli S."/>
            <person name="Shea T."/>
            <person name="Sherpa N."/>
            <person name="Shi L."/>
            <person name="Shih D."/>
            <person name="Sparrow T."/>
            <person name="Spaulding J."/>
            <person name="Stalker J."/>
            <person name="Stange-Thomann N."/>
            <person name="Stavropoulos S."/>
            <person name="Stone C."/>
            <person name="Strader C."/>
            <person name="Tesfaye S."/>
            <person name="Thomson T."/>
            <person name="Thoulutsang Y."/>
            <person name="Thoulutsang D."/>
            <person name="Topham K."/>
            <person name="Topping I."/>
            <person name="Tsamla T."/>
            <person name="Vassiliev H."/>
            <person name="Vo A."/>
            <person name="Wangchuk T."/>
            <person name="Wangdi T."/>
            <person name="Weiand M."/>
            <person name="Wilkinson J."/>
            <person name="Wilson A."/>
            <person name="Yadav S."/>
            <person name="Young G."/>
            <person name="Yu Q."/>
            <person name="Zembek L."/>
            <person name="Zhong D."/>
            <person name="Zimmer A."/>
            <person name="Zwirko Z."/>
            <person name="Jaffe D.B."/>
            <person name="Alvarez P."/>
            <person name="Brockman W."/>
            <person name="Butler J."/>
            <person name="Chin C."/>
            <person name="Gnerre S."/>
            <person name="Grabherr M."/>
            <person name="Kleber M."/>
            <person name="Mauceli E."/>
            <person name="MacCallum I."/>
        </authorList>
    </citation>
    <scope>NUCLEOTIDE SEQUENCE [LARGE SCALE GENOMIC DNA]</scope>
    <source>
        <strain evidence="10">Tucson 15010-1051.87</strain>
    </source>
</reference>
<keyword evidence="3" id="KW-0805">Transcription regulation</keyword>
<dbReference type="eggNOG" id="KOG2712">
    <property type="taxonomic scope" value="Eukaryota"/>
</dbReference>
<keyword evidence="5" id="KW-0804">Transcription</keyword>